<organism evidence="3 4">
    <name type="scientific">Oldenlandia corymbosa var. corymbosa</name>
    <dbReference type="NCBI Taxonomy" id="529605"/>
    <lineage>
        <taxon>Eukaryota</taxon>
        <taxon>Viridiplantae</taxon>
        <taxon>Streptophyta</taxon>
        <taxon>Embryophyta</taxon>
        <taxon>Tracheophyta</taxon>
        <taxon>Spermatophyta</taxon>
        <taxon>Magnoliopsida</taxon>
        <taxon>eudicotyledons</taxon>
        <taxon>Gunneridae</taxon>
        <taxon>Pentapetalae</taxon>
        <taxon>asterids</taxon>
        <taxon>lamiids</taxon>
        <taxon>Gentianales</taxon>
        <taxon>Rubiaceae</taxon>
        <taxon>Rubioideae</taxon>
        <taxon>Spermacoceae</taxon>
        <taxon>Hedyotis-Oldenlandia complex</taxon>
        <taxon>Oldenlandia</taxon>
    </lineage>
</organism>
<keyword evidence="4" id="KW-1185">Reference proteome</keyword>
<proteinExistence type="inferred from homology"/>
<dbReference type="PANTHER" id="PTHR11926">
    <property type="entry name" value="GLUCOSYL/GLUCURONOSYL TRANSFERASES"/>
    <property type="match status" value="1"/>
</dbReference>
<reference evidence="3" key="1">
    <citation type="submission" date="2023-03" db="EMBL/GenBank/DDBJ databases">
        <authorList>
            <person name="Julca I."/>
        </authorList>
    </citation>
    <scope>NUCLEOTIDE SEQUENCE</scope>
</reference>
<dbReference type="GO" id="GO:0080044">
    <property type="term" value="F:quercetin 7-O-glucosyltransferase activity"/>
    <property type="evidence" value="ECO:0007669"/>
    <property type="project" value="TreeGrafter"/>
</dbReference>
<evidence type="ECO:0000256" key="1">
    <source>
        <dbReference type="ARBA" id="ARBA00009995"/>
    </source>
</evidence>
<accession>A0AAV1DVF8</accession>
<gene>
    <name evidence="3" type="ORF">OLC1_LOCUS19159</name>
</gene>
<evidence type="ECO:0000313" key="3">
    <source>
        <dbReference type="EMBL" id="CAI9111870.1"/>
    </source>
</evidence>
<protein>
    <submittedName>
        <fullName evidence="3">OLC1v1012199C1</fullName>
    </submittedName>
</protein>
<dbReference type="Proteomes" id="UP001161247">
    <property type="component" value="Chromosome 7"/>
</dbReference>
<keyword evidence="2" id="KW-0808">Transferase</keyword>
<evidence type="ECO:0000313" key="4">
    <source>
        <dbReference type="Proteomes" id="UP001161247"/>
    </source>
</evidence>
<dbReference type="AlphaFoldDB" id="A0AAV1DVF8"/>
<dbReference type="GO" id="GO:0080043">
    <property type="term" value="F:quercetin 3-O-glucosyltransferase activity"/>
    <property type="evidence" value="ECO:0007669"/>
    <property type="project" value="TreeGrafter"/>
</dbReference>
<sequence>MSISQSSPPKKLNFTGKKKIQGKFFLPFCFSSIMVESKHTGPCYNGHIIVISFPLQGHAAPLIKLSNRIRKFGVKVTFVTTEFIHSKMASSMPGPDETDGNPIRFVSFPDGLESDIDRKDQKKMSSSIYKLMPGQLEGLLNQVNNGSAAADHDGEKFTGVIVDSPLAFLMDIPKKMGIKCSTYWCSTPGCLSLGCNVEKLVEAKVIDPVDGTPLKSDERVQLVQGMPGMRPNEFTWCFPADLDRQREMFHYFKGVVDNMIRKSDFILCNWFHDLDKSGSNLVPNLLPVGPLLADGQSAGSFESEDSSCVTWLDKQAPKSVIYVAFGSTSRFSEEQIKEIASGLELMEKPFLWVAWSGLTNGTSMSFPDGFVDRVAGRGKIVDWAPQERVLAHPSIACFISHCGWGSFMESISMGVPFLCWPYFGDQLYTQTCICEAWKVGLWLNADEKGIISRNEIKKQVDNLFSDEKIRSNAMKLKEMARESISEGGSSYKSLEHFVSQCSNSSTTTTNGASGH</sequence>
<comment type="similarity">
    <text evidence="1">Belongs to the UDP-glycosyltransferase family.</text>
</comment>
<evidence type="ECO:0000256" key="2">
    <source>
        <dbReference type="ARBA" id="ARBA00022679"/>
    </source>
</evidence>
<dbReference type="PANTHER" id="PTHR11926:SF1412">
    <property type="entry name" value="UDP-GLYCOSYLTRANSFERASE 83A1-LIKE"/>
    <property type="match status" value="1"/>
</dbReference>
<dbReference type="InterPro" id="IPR002213">
    <property type="entry name" value="UDP_glucos_trans"/>
</dbReference>
<dbReference type="SUPFAM" id="SSF53756">
    <property type="entry name" value="UDP-Glycosyltransferase/glycogen phosphorylase"/>
    <property type="match status" value="1"/>
</dbReference>
<dbReference type="CDD" id="cd03784">
    <property type="entry name" value="GT1_Gtf-like"/>
    <property type="match status" value="1"/>
</dbReference>
<dbReference type="EMBL" id="OX459124">
    <property type="protein sequence ID" value="CAI9111870.1"/>
    <property type="molecule type" value="Genomic_DNA"/>
</dbReference>
<dbReference type="Pfam" id="PF00201">
    <property type="entry name" value="UDPGT"/>
    <property type="match status" value="1"/>
</dbReference>
<dbReference type="Gene3D" id="3.40.50.2000">
    <property type="entry name" value="Glycogen Phosphorylase B"/>
    <property type="match status" value="2"/>
</dbReference>
<dbReference type="FunFam" id="3.40.50.2000:FF:000061">
    <property type="entry name" value="UDP-glycosyltransferase 83A1"/>
    <property type="match status" value="1"/>
</dbReference>
<name>A0AAV1DVF8_OLDCO</name>